<evidence type="ECO:0000313" key="3">
    <source>
        <dbReference type="EMBL" id="CAF1070859.1"/>
    </source>
</evidence>
<dbReference type="PANTHER" id="PTHR11161">
    <property type="entry name" value="O-ACYLTRANSFERASE"/>
    <property type="match status" value="1"/>
</dbReference>
<accession>A0A815AAC1</accession>
<dbReference type="Pfam" id="PF20146">
    <property type="entry name" value="NRF"/>
    <property type="match status" value="1"/>
</dbReference>
<dbReference type="PANTHER" id="PTHR11161:SF0">
    <property type="entry name" value="O-ACYLTRANSFERASE LIKE PROTEIN"/>
    <property type="match status" value="1"/>
</dbReference>
<evidence type="ECO:0000313" key="5">
    <source>
        <dbReference type="Proteomes" id="UP000663870"/>
    </source>
</evidence>
<gene>
    <name evidence="4" type="ORF">JXQ802_LOCUS27127</name>
    <name evidence="3" type="ORF">PYM288_LOCUS18151</name>
</gene>
<sequence length="188" mass="21015">MTSCDQDFVELIEAAIRQDRWALKVFDSWGKPLPSGLLVGNFFWIGNYDECIQPIYSPESKTFVKQPFDTLHCTLFPESEISQMNLTENIVLGLCVPASCDRKAVASLIRELFKKSNVSDEQIVCSNEQKNLSTGPVATCFVLALLGILVLIGTIVHLVLAANRNSIARLTSHINIPFFFDETCRDEV</sequence>
<proteinExistence type="predicted"/>
<organism evidence="4 5">
    <name type="scientific">Rotaria sordida</name>
    <dbReference type="NCBI Taxonomy" id="392033"/>
    <lineage>
        <taxon>Eukaryota</taxon>
        <taxon>Metazoa</taxon>
        <taxon>Spiralia</taxon>
        <taxon>Gnathifera</taxon>
        <taxon>Rotifera</taxon>
        <taxon>Eurotatoria</taxon>
        <taxon>Bdelloidea</taxon>
        <taxon>Philodinida</taxon>
        <taxon>Philodinidae</taxon>
        <taxon>Rotaria</taxon>
    </lineage>
</organism>
<evidence type="ECO:0000259" key="2">
    <source>
        <dbReference type="SMART" id="SM00703"/>
    </source>
</evidence>
<keyword evidence="1" id="KW-0812">Transmembrane</keyword>
<feature type="domain" description="Nose resistant-to-fluoxetine protein N-terminal" evidence="2">
    <location>
        <begin position="1"/>
        <end position="127"/>
    </location>
</feature>
<evidence type="ECO:0000256" key="1">
    <source>
        <dbReference type="SAM" id="Phobius"/>
    </source>
</evidence>
<keyword evidence="1" id="KW-1133">Transmembrane helix</keyword>
<keyword evidence="1" id="KW-0472">Membrane</keyword>
<dbReference type="EMBL" id="CAJNOH010000544">
    <property type="protein sequence ID" value="CAF1070859.1"/>
    <property type="molecule type" value="Genomic_DNA"/>
</dbReference>
<evidence type="ECO:0000313" key="4">
    <source>
        <dbReference type="EMBL" id="CAF1253944.1"/>
    </source>
</evidence>
<dbReference type="EMBL" id="CAJNOL010000973">
    <property type="protein sequence ID" value="CAF1253944.1"/>
    <property type="molecule type" value="Genomic_DNA"/>
</dbReference>
<dbReference type="Proteomes" id="UP000663870">
    <property type="component" value="Unassembled WGS sequence"/>
</dbReference>
<feature type="transmembrane region" description="Helical" evidence="1">
    <location>
        <begin position="141"/>
        <end position="162"/>
    </location>
</feature>
<dbReference type="AlphaFoldDB" id="A0A815AAC1"/>
<dbReference type="Proteomes" id="UP000663854">
    <property type="component" value="Unassembled WGS sequence"/>
</dbReference>
<dbReference type="SMART" id="SM00703">
    <property type="entry name" value="NRF"/>
    <property type="match status" value="1"/>
</dbReference>
<comment type="caution">
    <text evidence="4">The sequence shown here is derived from an EMBL/GenBank/DDBJ whole genome shotgun (WGS) entry which is preliminary data.</text>
</comment>
<dbReference type="InterPro" id="IPR052728">
    <property type="entry name" value="O2_lipid_transport_reg"/>
</dbReference>
<name>A0A815AAC1_9BILA</name>
<dbReference type="InterPro" id="IPR006621">
    <property type="entry name" value="Nose-resist-to-fluoxetine_N"/>
</dbReference>
<protein>
    <recommendedName>
        <fullName evidence="2">Nose resistant-to-fluoxetine protein N-terminal domain-containing protein</fullName>
    </recommendedName>
</protein>
<reference evidence="4" key="1">
    <citation type="submission" date="2021-02" db="EMBL/GenBank/DDBJ databases">
        <authorList>
            <person name="Nowell W R."/>
        </authorList>
    </citation>
    <scope>NUCLEOTIDE SEQUENCE</scope>
</reference>
<keyword evidence="5" id="KW-1185">Reference proteome</keyword>